<evidence type="ECO:0000313" key="3">
    <source>
        <dbReference type="Proteomes" id="UP000617628"/>
    </source>
</evidence>
<accession>A0A934S178</accession>
<proteinExistence type="predicted"/>
<name>A0A934S178_9BACT</name>
<gene>
    <name evidence="2" type="ORF">JIN87_24400</name>
</gene>
<dbReference type="Proteomes" id="UP000617628">
    <property type="component" value="Unassembled WGS sequence"/>
</dbReference>
<dbReference type="AlphaFoldDB" id="A0A934S178"/>
<dbReference type="EMBL" id="JAENIL010000068">
    <property type="protein sequence ID" value="MBK1880048.1"/>
    <property type="molecule type" value="Genomic_DNA"/>
</dbReference>
<protein>
    <submittedName>
        <fullName evidence="2">Uncharacterized protein</fullName>
    </submittedName>
</protein>
<sequence>MSFANADKSDAPSHGLVGLRPLPRTEADWKSNHGGSWQNTPTYEAQKGQYPFVAEHIDTVKGWLDGDFKTKRMFFEHYWGSAAKLDDLDPKKNQLVKKIKRWEDQGGIVEHILICREYDLVIHRGYKDAVPGPFEEDTRILFEKDIDDIRALFRNAHRQGLLKHDNYKLIQMVQHPDFFATDERFQPIMDKVEGIAYESHQFNRHWPRETGWGNPEKIIKGAKWTLAQDKEYIFYYGPVIWKADKEKYYEFVERDWLIKFWEEGLPKHHPKMHYYLNIFPHGSGRMRPCGPETDPHSKLGFTKWLIEEIKMKP</sequence>
<dbReference type="RefSeq" id="WP_200358564.1">
    <property type="nucleotide sequence ID" value="NZ_JAENIL010000068.1"/>
</dbReference>
<evidence type="ECO:0000256" key="1">
    <source>
        <dbReference type="SAM" id="MobiDB-lite"/>
    </source>
</evidence>
<evidence type="ECO:0000313" key="2">
    <source>
        <dbReference type="EMBL" id="MBK1880048.1"/>
    </source>
</evidence>
<organism evidence="2 3">
    <name type="scientific">Pelagicoccus mobilis</name>
    <dbReference type="NCBI Taxonomy" id="415221"/>
    <lineage>
        <taxon>Bacteria</taxon>
        <taxon>Pseudomonadati</taxon>
        <taxon>Verrucomicrobiota</taxon>
        <taxon>Opitutia</taxon>
        <taxon>Puniceicoccales</taxon>
        <taxon>Pelagicoccaceae</taxon>
        <taxon>Pelagicoccus</taxon>
    </lineage>
</organism>
<keyword evidence="3" id="KW-1185">Reference proteome</keyword>
<reference evidence="2" key="1">
    <citation type="submission" date="2021-01" db="EMBL/GenBank/DDBJ databases">
        <title>Modified the classification status of verrucomicrobia.</title>
        <authorList>
            <person name="Feng X."/>
        </authorList>
    </citation>
    <scope>NUCLEOTIDE SEQUENCE</scope>
    <source>
        <strain evidence="2">KCTC 13126</strain>
    </source>
</reference>
<comment type="caution">
    <text evidence="2">The sequence shown here is derived from an EMBL/GenBank/DDBJ whole genome shotgun (WGS) entry which is preliminary data.</text>
</comment>
<feature type="region of interest" description="Disordered" evidence="1">
    <location>
        <begin position="1"/>
        <end position="20"/>
    </location>
</feature>